<dbReference type="SUPFAM" id="SSF88659">
    <property type="entry name" value="Sigma3 and sigma4 domains of RNA polymerase sigma factors"/>
    <property type="match status" value="2"/>
</dbReference>
<keyword evidence="1" id="KW-0805">Transcription regulation</keyword>
<dbReference type="Pfam" id="PF04542">
    <property type="entry name" value="Sigma70_r2"/>
    <property type="match status" value="1"/>
</dbReference>
<dbReference type="Pfam" id="PF04545">
    <property type="entry name" value="Sigma70_r4"/>
    <property type="match status" value="1"/>
</dbReference>
<dbReference type="GO" id="GO:0006352">
    <property type="term" value="P:DNA-templated transcription initiation"/>
    <property type="evidence" value="ECO:0007669"/>
    <property type="project" value="InterPro"/>
</dbReference>
<evidence type="ECO:0000256" key="2">
    <source>
        <dbReference type="ARBA" id="ARBA00023082"/>
    </source>
</evidence>
<dbReference type="PIRSF" id="PIRSF000770">
    <property type="entry name" value="RNA_pol_sigma-SigE/K"/>
    <property type="match status" value="1"/>
</dbReference>
<evidence type="ECO:0000259" key="5">
    <source>
        <dbReference type="Pfam" id="PF04542"/>
    </source>
</evidence>
<accession>B8HEI4</accession>
<dbReference type="InterPro" id="IPR007627">
    <property type="entry name" value="RNA_pol_sigma70_r2"/>
</dbReference>
<evidence type="ECO:0000256" key="3">
    <source>
        <dbReference type="ARBA" id="ARBA00023125"/>
    </source>
</evidence>
<dbReference type="GO" id="GO:0016987">
    <property type="term" value="F:sigma factor activity"/>
    <property type="evidence" value="ECO:0007669"/>
    <property type="project" value="UniProtKB-KW"/>
</dbReference>
<name>B8HEI4_PSECP</name>
<keyword evidence="8" id="KW-1185">Reference proteome</keyword>
<keyword evidence="4" id="KW-0804">Transcription</keyword>
<dbReference type="InterPro" id="IPR000943">
    <property type="entry name" value="RNA_pol_sigma70"/>
</dbReference>
<dbReference type="eggNOG" id="COG1191">
    <property type="taxonomic scope" value="Bacteria"/>
</dbReference>
<dbReference type="InterPro" id="IPR007630">
    <property type="entry name" value="RNA_pol_sigma70_r4"/>
</dbReference>
<dbReference type="InterPro" id="IPR013325">
    <property type="entry name" value="RNA_pol_sigma_r2"/>
</dbReference>
<proteinExistence type="predicted"/>
<dbReference type="GO" id="GO:0003677">
    <property type="term" value="F:DNA binding"/>
    <property type="evidence" value="ECO:0007669"/>
    <property type="project" value="UniProtKB-KW"/>
</dbReference>
<feature type="domain" description="RNA polymerase sigma-70 region 4" evidence="6">
    <location>
        <begin position="171"/>
        <end position="216"/>
    </location>
</feature>
<evidence type="ECO:0000313" key="7">
    <source>
        <dbReference type="EMBL" id="ACL40929.1"/>
    </source>
</evidence>
<dbReference type="EMBL" id="CP001341">
    <property type="protein sequence ID" value="ACL40929.1"/>
    <property type="molecule type" value="Genomic_DNA"/>
</dbReference>
<evidence type="ECO:0000313" key="8">
    <source>
        <dbReference type="Proteomes" id="UP000002505"/>
    </source>
</evidence>
<sequence>MNREQRNGLVLQHLPLVGYLVSEVCAKASHLSRDDLASVGSIALITSADSFDPAMGVPFGAFARRRIIGAFADEMRSQDWATRSARKRIKETMGVEETLRGLLGRNPTVPEMAATLGVERSVVEAALADAARTLTPLDDVIVETYPAETASPEHSVLADERVKYLRAAVTALPAKMRYVIEEIYLAGRTVKELAEELGSTHAAVSQQRSEAIRLMRDGLAAHYADDPAAAYTPESRINAKRRNDYMTQMGVATLGGITRPVLSA</sequence>
<evidence type="ECO:0000259" key="6">
    <source>
        <dbReference type="Pfam" id="PF04545"/>
    </source>
</evidence>
<dbReference type="Proteomes" id="UP000002505">
    <property type="component" value="Chromosome"/>
</dbReference>
<evidence type="ECO:0000256" key="4">
    <source>
        <dbReference type="ARBA" id="ARBA00023163"/>
    </source>
</evidence>
<evidence type="ECO:0000256" key="1">
    <source>
        <dbReference type="ARBA" id="ARBA00023015"/>
    </source>
</evidence>
<keyword evidence="3" id="KW-0238">DNA-binding</keyword>
<dbReference type="AlphaFoldDB" id="B8HEI4"/>
<reference evidence="7" key="1">
    <citation type="submission" date="2009-01" db="EMBL/GenBank/DDBJ databases">
        <title>Complete sequence of chromosome of Arthrobacter chlorophenolicus A6.</title>
        <authorList>
            <consortium name="US DOE Joint Genome Institute"/>
            <person name="Lucas S."/>
            <person name="Copeland A."/>
            <person name="Lapidus A."/>
            <person name="Glavina del Rio T."/>
            <person name="Tice H."/>
            <person name="Bruce D."/>
            <person name="Goodwin L."/>
            <person name="Pitluck S."/>
            <person name="Goltsman E."/>
            <person name="Clum A."/>
            <person name="Larimer F."/>
            <person name="Land M."/>
            <person name="Hauser L."/>
            <person name="Kyrpides N."/>
            <person name="Mikhailova N."/>
            <person name="Jansson J."/>
            <person name="Richardson P."/>
        </authorList>
    </citation>
    <scope>NUCLEOTIDE SEQUENCE [LARGE SCALE GENOMIC DNA]</scope>
    <source>
        <strain evidence="7">A6</strain>
    </source>
</reference>
<dbReference type="OrthoDB" id="9799825at2"/>
<dbReference type="STRING" id="452863.Achl_2968"/>
<dbReference type="KEGG" id="ach:Achl_2968"/>
<gene>
    <name evidence="7" type="ordered locus">Achl_2968</name>
</gene>
<dbReference type="HOGENOM" id="CLU_014793_8_1_11"/>
<dbReference type="PANTHER" id="PTHR30385">
    <property type="entry name" value="SIGMA FACTOR F FLAGELLAR"/>
    <property type="match status" value="1"/>
</dbReference>
<protein>
    <submittedName>
        <fullName evidence="7">RNA polymerase, sigma 28 subunit, FliA/WhiG subfamily</fullName>
    </submittedName>
</protein>
<dbReference type="InterPro" id="IPR014284">
    <property type="entry name" value="RNA_pol_sigma-70_dom"/>
</dbReference>
<dbReference type="Gene3D" id="1.10.1740.10">
    <property type="match status" value="1"/>
</dbReference>
<feature type="domain" description="RNA polymerase sigma-70 region 2" evidence="5">
    <location>
        <begin position="9"/>
        <end position="80"/>
    </location>
</feature>
<organism evidence="7 8">
    <name type="scientific">Pseudarthrobacter chlorophenolicus (strain ATCC 700700 / DSM 12829 / CIP 107037 / JCM 12360 / KCTC 9906 / NCIMB 13794 / A6)</name>
    <name type="common">Arthrobacter chlorophenolicus</name>
    <dbReference type="NCBI Taxonomy" id="452863"/>
    <lineage>
        <taxon>Bacteria</taxon>
        <taxon>Bacillati</taxon>
        <taxon>Actinomycetota</taxon>
        <taxon>Actinomycetes</taxon>
        <taxon>Micrococcales</taxon>
        <taxon>Micrococcaceae</taxon>
        <taxon>Pseudarthrobacter</taxon>
    </lineage>
</organism>
<dbReference type="InterPro" id="IPR013324">
    <property type="entry name" value="RNA_pol_sigma_r3/r4-like"/>
</dbReference>
<dbReference type="SUPFAM" id="SSF88946">
    <property type="entry name" value="Sigma2 domain of RNA polymerase sigma factors"/>
    <property type="match status" value="1"/>
</dbReference>
<keyword evidence="2" id="KW-0731">Sigma factor</keyword>
<dbReference type="NCBIfam" id="TIGR02937">
    <property type="entry name" value="sigma70-ECF"/>
    <property type="match status" value="1"/>
</dbReference>
<dbReference type="Gene3D" id="1.20.140.160">
    <property type="match status" value="1"/>
</dbReference>